<dbReference type="InterPro" id="IPR001452">
    <property type="entry name" value="SH3_domain"/>
</dbReference>
<dbReference type="SMART" id="SM00147">
    <property type="entry name" value="RasGEF"/>
    <property type="match status" value="1"/>
</dbReference>
<dbReference type="SMART" id="SM00229">
    <property type="entry name" value="RasGEFN"/>
    <property type="match status" value="1"/>
</dbReference>
<dbReference type="CDD" id="cd00155">
    <property type="entry name" value="RasGEF"/>
    <property type="match status" value="1"/>
</dbReference>
<dbReference type="GO" id="GO:0005085">
    <property type="term" value="F:guanyl-nucleotide exchange factor activity"/>
    <property type="evidence" value="ECO:0007669"/>
    <property type="project" value="UniProtKB-KW"/>
</dbReference>
<dbReference type="SMART" id="SM00326">
    <property type="entry name" value="SH3"/>
    <property type="match status" value="1"/>
</dbReference>
<dbReference type="InterPro" id="IPR001895">
    <property type="entry name" value="RASGEF_cat_dom"/>
</dbReference>
<evidence type="ECO:0000259" key="7">
    <source>
        <dbReference type="PROSITE" id="PS50009"/>
    </source>
</evidence>
<keyword evidence="2 3" id="KW-0344">Guanine-nucleotide releasing factor</keyword>
<evidence type="ECO:0000313" key="10">
    <source>
        <dbReference type="Proteomes" id="UP000620124"/>
    </source>
</evidence>
<feature type="region of interest" description="Disordered" evidence="5">
    <location>
        <begin position="452"/>
        <end position="471"/>
    </location>
</feature>
<dbReference type="InterPro" id="IPR000651">
    <property type="entry name" value="Ras-like_Gua-exchang_fac_N"/>
</dbReference>
<gene>
    <name evidence="9" type="ORF">MVEN_01503400</name>
</gene>
<dbReference type="PROSITE" id="PS50002">
    <property type="entry name" value="SH3"/>
    <property type="match status" value="1"/>
</dbReference>
<dbReference type="Gene3D" id="1.20.870.10">
    <property type="entry name" value="Son of sevenless (SoS) protein Chain: S domain 1"/>
    <property type="match status" value="1"/>
</dbReference>
<dbReference type="AlphaFoldDB" id="A0A8H7CU34"/>
<keyword evidence="1 4" id="KW-0728">SH3 domain</keyword>
<dbReference type="Gene3D" id="2.30.30.40">
    <property type="entry name" value="SH3 Domains"/>
    <property type="match status" value="1"/>
</dbReference>
<evidence type="ECO:0008006" key="11">
    <source>
        <dbReference type="Google" id="ProtNLM"/>
    </source>
</evidence>
<organism evidence="9 10">
    <name type="scientific">Mycena venus</name>
    <dbReference type="NCBI Taxonomy" id="2733690"/>
    <lineage>
        <taxon>Eukaryota</taxon>
        <taxon>Fungi</taxon>
        <taxon>Dikarya</taxon>
        <taxon>Basidiomycota</taxon>
        <taxon>Agaricomycotina</taxon>
        <taxon>Agaricomycetes</taxon>
        <taxon>Agaricomycetidae</taxon>
        <taxon>Agaricales</taxon>
        <taxon>Marasmiineae</taxon>
        <taxon>Mycenaceae</taxon>
        <taxon>Mycena</taxon>
    </lineage>
</organism>
<dbReference type="PROSITE" id="PS50009">
    <property type="entry name" value="RASGEF_CAT"/>
    <property type="match status" value="1"/>
</dbReference>
<feature type="region of interest" description="Disordered" evidence="5">
    <location>
        <begin position="147"/>
        <end position="244"/>
    </location>
</feature>
<dbReference type="OrthoDB" id="10255964at2759"/>
<dbReference type="PANTHER" id="PTHR23113">
    <property type="entry name" value="GUANINE NUCLEOTIDE EXCHANGE FACTOR"/>
    <property type="match status" value="1"/>
</dbReference>
<dbReference type="SUPFAM" id="SSF48366">
    <property type="entry name" value="Ras GEF"/>
    <property type="match status" value="1"/>
</dbReference>
<dbReference type="SUPFAM" id="SSF50044">
    <property type="entry name" value="SH3-domain"/>
    <property type="match status" value="1"/>
</dbReference>
<feature type="domain" description="N-terminal Ras-GEF" evidence="8">
    <location>
        <begin position="309"/>
        <end position="448"/>
    </location>
</feature>
<dbReference type="InterPro" id="IPR008937">
    <property type="entry name" value="Ras-like_GEF"/>
</dbReference>
<dbReference type="Gene3D" id="1.10.840.10">
    <property type="entry name" value="Ras guanine-nucleotide exchange factors catalytic domain"/>
    <property type="match status" value="1"/>
</dbReference>
<protein>
    <recommendedName>
        <fullName evidence="11">Ras GEF</fullName>
    </recommendedName>
</protein>
<evidence type="ECO:0000313" key="9">
    <source>
        <dbReference type="EMBL" id="KAF7347473.1"/>
    </source>
</evidence>
<dbReference type="Pfam" id="PF00018">
    <property type="entry name" value="SH3_1"/>
    <property type="match status" value="1"/>
</dbReference>
<evidence type="ECO:0000256" key="5">
    <source>
        <dbReference type="SAM" id="MobiDB-lite"/>
    </source>
</evidence>
<sequence length="723" mass="81777">MSLAHLRQSLHLNIDASPYNLQGIPSGSNSPSSSARASIGTEITSPAGSSMSELIICSVLCMYDFQSDDDDHLQFRKNEILDVVKQEDTGWWAAMRRGGDFIGWIPQAFVNPLTEEMTEKLWNVREELRVYEYDAEQLYNAAPTVRNNEWYDTSPDPSPMPSPSLGNGTRYPSSPGGRRLPPPSPVTPMPQPPPLHSSPAYNKPTPPTPDPDGQVFPVNNRDRSETVPNGRGTRRQPLRVDDPHFASRLSRLMESADLRDSPPSPEEVKKSKITKLTGTEDAWFDTQIAKSSLPPYLLPSFADQLKLDAEGLVRTGTLVALVEKLCSDPLTKDPIKLKQEKMFKDIFLTTFRTFTTANQLFELLVARYYMERPEHLTDEQAEEWREKMQLPTQRRTLTLFTMWLQDHRLLEEEPHIAQRLTDFLTMITTPQPLALTAKLIIRSIEDLTFANPTDASPTVPPRKRRKSKNHKNDLLRLDPTDIAEQLALLEFKLFVKLTPQECISYAKTQTGKQVENLCTFCATHDKLAAWVKTSILTNEALGKRADTVDFWIKVAEKCRNLNNFASMSAVINALSSTVISRLHLTWAHVGRKSILDALIKFNDPSGGFSGYRMLLSNAEGPCVPFIGMYLTDIVHISDQFSDHDGMISFLKRQRWYEVVQVMLRGQKAPYNIAESETTLAFISAHLRMDSLKDQTWFWEKSQEVQQSELAHADIRKGLEAAGF</sequence>
<dbReference type="PROSITE" id="PS50212">
    <property type="entry name" value="RASGEF_NTER"/>
    <property type="match status" value="1"/>
</dbReference>
<evidence type="ECO:0000256" key="1">
    <source>
        <dbReference type="ARBA" id="ARBA00022443"/>
    </source>
</evidence>
<evidence type="ECO:0000259" key="6">
    <source>
        <dbReference type="PROSITE" id="PS50002"/>
    </source>
</evidence>
<feature type="domain" description="SH3" evidence="6">
    <location>
        <begin position="54"/>
        <end position="115"/>
    </location>
</feature>
<dbReference type="CDD" id="cd00174">
    <property type="entry name" value="SH3"/>
    <property type="match status" value="1"/>
</dbReference>
<evidence type="ECO:0000256" key="4">
    <source>
        <dbReference type="PROSITE-ProRule" id="PRU00192"/>
    </source>
</evidence>
<comment type="caution">
    <text evidence="9">The sequence shown here is derived from an EMBL/GenBank/DDBJ whole genome shotgun (WGS) entry which is preliminary data.</text>
</comment>
<evidence type="ECO:0000259" key="8">
    <source>
        <dbReference type="PROSITE" id="PS50212"/>
    </source>
</evidence>
<name>A0A8H7CU34_9AGAR</name>
<accession>A0A8H7CU34</accession>
<evidence type="ECO:0000256" key="3">
    <source>
        <dbReference type="PROSITE-ProRule" id="PRU00168"/>
    </source>
</evidence>
<dbReference type="Pfam" id="PF00617">
    <property type="entry name" value="RasGEF"/>
    <property type="match status" value="1"/>
</dbReference>
<reference evidence="9" key="1">
    <citation type="submission" date="2020-05" db="EMBL/GenBank/DDBJ databases">
        <title>Mycena genomes resolve the evolution of fungal bioluminescence.</title>
        <authorList>
            <person name="Tsai I.J."/>
        </authorList>
    </citation>
    <scope>NUCLEOTIDE SEQUENCE</scope>
    <source>
        <strain evidence="9">CCC161011</strain>
    </source>
</reference>
<keyword evidence="10" id="KW-1185">Reference proteome</keyword>
<dbReference type="InterPro" id="IPR023578">
    <property type="entry name" value="Ras_GEF_dom_sf"/>
</dbReference>
<feature type="compositionally biased region" description="Pro residues" evidence="5">
    <location>
        <begin position="180"/>
        <end position="196"/>
    </location>
</feature>
<feature type="domain" description="Ras-GEF" evidence="7">
    <location>
        <begin position="478"/>
        <end position="707"/>
    </location>
</feature>
<evidence type="ECO:0000256" key="2">
    <source>
        <dbReference type="ARBA" id="ARBA00022658"/>
    </source>
</evidence>
<dbReference type="InterPro" id="IPR036964">
    <property type="entry name" value="RASGEF_cat_dom_sf"/>
</dbReference>
<dbReference type="InterPro" id="IPR036028">
    <property type="entry name" value="SH3-like_dom_sf"/>
</dbReference>
<dbReference type="GO" id="GO:0007264">
    <property type="term" value="P:small GTPase-mediated signal transduction"/>
    <property type="evidence" value="ECO:0007669"/>
    <property type="project" value="InterPro"/>
</dbReference>
<proteinExistence type="predicted"/>
<dbReference type="PANTHER" id="PTHR23113:SF99">
    <property type="entry name" value="RASGEF DOMAIN-CONTAINING PROTEIN"/>
    <property type="match status" value="1"/>
</dbReference>
<dbReference type="EMBL" id="JACAZI010000012">
    <property type="protein sequence ID" value="KAF7347473.1"/>
    <property type="molecule type" value="Genomic_DNA"/>
</dbReference>
<dbReference type="Proteomes" id="UP000620124">
    <property type="component" value="Unassembled WGS sequence"/>
</dbReference>
<dbReference type="Pfam" id="PF00618">
    <property type="entry name" value="RasGEF_N"/>
    <property type="match status" value="1"/>
</dbReference>